<dbReference type="SUPFAM" id="SSF69322">
    <property type="entry name" value="Tricorn protease domain 2"/>
    <property type="match status" value="1"/>
</dbReference>
<dbReference type="InterPro" id="IPR015943">
    <property type="entry name" value="WD40/YVTN_repeat-like_dom_sf"/>
</dbReference>
<evidence type="ECO:0000259" key="3">
    <source>
        <dbReference type="Pfam" id="PF23389"/>
    </source>
</evidence>
<dbReference type="Pfam" id="PF23389">
    <property type="entry name" value="Beta-prop_WDR19_1st"/>
    <property type="match status" value="1"/>
</dbReference>
<dbReference type="InterPro" id="IPR040379">
    <property type="entry name" value="WDR19/dyf-2"/>
</dbReference>
<protein>
    <recommendedName>
        <fullName evidence="3">WDR19 first beta-propeller domain-containing protein</fullName>
    </recommendedName>
</protein>
<dbReference type="InterPro" id="IPR057855">
    <property type="entry name" value="Beta-prop_WDR19_1st"/>
</dbReference>
<proteinExistence type="predicted"/>
<dbReference type="GO" id="GO:0060271">
    <property type="term" value="P:cilium assembly"/>
    <property type="evidence" value="ECO:0007669"/>
    <property type="project" value="TreeGrafter"/>
</dbReference>
<accession>A0A8S2J541</accession>
<dbReference type="PANTHER" id="PTHR14920:SF0">
    <property type="entry name" value="WD REPEAT DOMAIN 19"/>
    <property type="match status" value="1"/>
</dbReference>
<evidence type="ECO:0000313" key="5">
    <source>
        <dbReference type="Proteomes" id="UP000681720"/>
    </source>
</evidence>
<keyword evidence="1" id="KW-0853">WD repeat</keyword>
<reference evidence="4" key="1">
    <citation type="submission" date="2021-02" db="EMBL/GenBank/DDBJ databases">
        <authorList>
            <person name="Nowell W R."/>
        </authorList>
    </citation>
    <scope>NUCLEOTIDE SEQUENCE</scope>
</reference>
<organism evidence="4 5">
    <name type="scientific">Rotaria magnacalcarata</name>
    <dbReference type="NCBI Taxonomy" id="392030"/>
    <lineage>
        <taxon>Eukaryota</taxon>
        <taxon>Metazoa</taxon>
        <taxon>Spiralia</taxon>
        <taxon>Gnathifera</taxon>
        <taxon>Rotifera</taxon>
        <taxon>Eurotatoria</taxon>
        <taxon>Bdelloidea</taxon>
        <taxon>Philodinida</taxon>
        <taxon>Philodinidae</taxon>
        <taxon>Rotaria</taxon>
    </lineage>
</organism>
<evidence type="ECO:0000313" key="4">
    <source>
        <dbReference type="EMBL" id="CAF3794751.1"/>
    </source>
</evidence>
<dbReference type="InterPro" id="IPR001680">
    <property type="entry name" value="WD40_rpt"/>
</dbReference>
<evidence type="ECO:0000256" key="1">
    <source>
        <dbReference type="ARBA" id="ARBA00022574"/>
    </source>
</evidence>
<name>A0A8S2J541_9BILA</name>
<dbReference type="SMART" id="SM00320">
    <property type="entry name" value="WD40"/>
    <property type="match status" value="4"/>
</dbReference>
<feature type="domain" description="WDR19 first beta-propeller" evidence="3">
    <location>
        <begin position="21"/>
        <end position="335"/>
    </location>
</feature>
<dbReference type="GO" id="GO:0005929">
    <property type="term" value="C:cilium"/>
    <property type="evidence" value="ECO:0007669"/>
    <property type="project" value="TreeGrafter"/>
</dbReference>
<dbReference type="GO" id="GO:0035721">
    <property type="term" value="P:intraciliary retrograde transport"/>
    <property type="evidence" value="ECO:0007669"/>
    <property type="project" value="InterPro"/>
</dbReference>
<dbReference type="EMBL" id="CAJOBJ010000100">
    <property type="protein sequence ID" value="CAF3794751.1"/>
    <property type="molecule type" value="Genomic_DNA"/>
</dbReference>
<dbReference type="PANTHER" id="PTHR14920">
    <property type="entry name" value="OSMOTIC AVOIDANCE ABNORMAL PROTEIN 1/WD REPEAT MEMBRANE PROTEIN"/>
    <property type="match status" value="1"/>
</dbReference>
<feature type="non-terminal residue" evidence="4">
    <location>
        <position position="1"/>
    </location>
</feature>
<evidence type="ECO:0000256" key="2">
    <source>
        <dbReference type="ARBA" id="ARBA00022737"/>
    </source>
</evidence>
<dbReference type="Gene3D" id="2.130.10.10">
    <property type="entry name" value="YVTN repeat-like/Quinoprotein amine dehydrogenase"/>
    <property type="match status" value="1"/>
</dbReference>
<dbReference type="Proteomes" id="UP000681720">
    <property type="component" value="Unassembled WGS sequence"/>
</dbReference>
<gene>
    <name evidence="4" type="ORF">GIL414_LOCUS748</name>
</gene>
<dbReference type="GO" id="GO:0030991">
    <property type="term" value="C:intraciliary transport particle A"/>
    <property type="evidence" value="ECO:0007669"/>
    <property type="project" value="TreeGrafter"/>
</dbReference>
<sequence>MAASPKRLFAISFEEIGDKPKFAWQNGHGTHIAAVGSSNIVTIRNRQGDEVAQIPLKGTCLQLNWDKDGDTLAAITEKSNLVYLWSANSQKATIIDTPAKDHTTVIAWSKASPILAIGTSRGNIILYDQSTAKKLPLIGQHSGRITTMAWSKDNLLAIGAQDNRISVMSSTGTVLQRCDTNDTPRNLKFSEMKREKRGTYEESTVSAIIGKKHLGLWTVGDPNNSAASTAASQLFTLNFQDKYGDINDYQWFGDGYIMIGFSGGYFIVISTYHKEIGEELHKTRDHKGYLSSLAVSTALHKAATCGNGGIKIHELSDQYVIDSIIAIEEGHDNLSDI</sequence>
<keyword evidence="2" id="KW-0677">Repeat</keyword>
<dbReference type="AlphaFoldDB" id="A0A8S2J541"/>
<comment type="caution">
    <text evidence="4">The sequence shown here is derived from an EMBL/GenBank/DDBJ whole genome shotgun (WGS) entry which is preliminary data.</text>
</comment>